<dbReference type="GO" id="GO:0004553">
    <property type="term" value="F:hydrolase activity, hydrolyzing O-glycosyl compounds"/>
    <property type="evidence" value="ECO:0007669"/>
    <property type="project" value="InterPro"/>
</dbReference>
<dbReference type="GO" id="GO:0016740">
    <property type="term" value="F:transferase activity"/>
    <property type="evidence" value="ECO:0007669"/>
    <property type="project" value="UniProtKB-KW"/>
</dbReference>
<dbReference type="Pfam" id="PF17137">
    <property type="entry name" value="DUF5110"/>
    <property type="match status" value="1"/>
</dbReference>
<protein>
    <submittedName>
        <fullName evidence="8">Alpha-glucosidase/oligosaccharide 4-alpha-D-glucosyltransferase</fullName>
    </submittedName>
</protein>
<dbReference type="InterPro" id="IPR013780">
    <property type="entry name" value="Glyco_hydro_b"/>
</dbReference>
<evidence type="ECO:0000313" key="8">
    <source>
        <dbReference type="EMBL" id="SDD34159.1"/>
    </source>
</evidence>
<gene>
    <name evidence="8" type="ORF">SAMN05216323_11431</name>
</gene>
<organism evidence="8 9">
    <name type="scientific">Williamwhitmania taraxaci</name>
    <dbReference type="NCBI Taxonomy" id="1640674"/>
    <lineage>
        <taxon>Bacteria</taxon>
        <taxon>Pseudomonadati</taxon>
        <taxon>Bacteroidota</taxon>
        <taxon>Bacteroidia</taxon>
        <taxon>Bacteroidales</taxon>
        <taxon>Williamwhitmaniaceae</taxon>
        <taxon>Williamwhitmania</taxon>
    </lineage>
</organism>
<dbReference type="CDD" id="cd06598">
    <property type="entry name" value="GH31_transferase_CtsZ"/>
    <property type="match status" value="1"/>
</dbReference>
<dbReference type="RefSeq" id="WP_125869950.1">
    <property type="nucleotide sequence ID" value="NZ_FMYP01000143.1"/>
</dbReference>
<dbReference type="CDD" id="cd14752">
    <property type="entry name" value="GH31_N"/>
    <property type="match status" value="1"/>
</dbReference>
<dbReference type="GO" id="GO:0005975">
    <property type="term" value="P:carbohydrate metabolic process"/>
    <property type="evidence" value="ECO:0007669"/>
    <property type="project" value="InterPro"/>
</dbReference>
<feature type="chain" id="PRO_5011483485" evidence="3">
    <location>
        <begin position="21"/>
        <end position="780"/>
    </location>
</feature>
<evidence type="ECO:0000259" key="6">
    <source>
        <dbReference type="Pfam" id="PF17137"/>
    </source>
</evidence>
<dbReference type="InterPro" id="IPR000322">
    <property type="entry name" value="Glyco_hydro_31_TIM"/>
</dbReference>
<dbReference type="Gene3D" id="2.60.40.1760">
    <property type="entry name" value="glycosyl hydrolase (family 31)"/>
    <property type="match status" value="1"/>
</dbReference>
<dbReference type="InterPro" id="IPR011013">
    <property type="entry name" value="Gal_mutarotase_sf_dom"/>
</dbReference>
<dbReference type="PANTHER" id="PTHR43863:SF2">
    <property type="entry name" value="MALTASE-GLUCOAMYLASE"/>
    <property type="match status" value="1"/>
</dbReference>
<dbReference type="InterPro" id="IPR051816">
    <property type="entry name" value="Glycosyl_Hydrolase_31"/>
</dbReference>
<dbReference type="SUPFAM" id="SSF51445">
    <property type="entry name" value="(Trans)glycosidases"/>
    <property type="match status" value="1"/>
</dbReference>
<keyword evidence="3" id="KW-0732">Signal</keyword>
<evidence type="ECO:0000256" key="1">
    <source>
        <dbReference type="ARBA" id="ARBA00007806"/>
    </source>
</evidence>
<evidence type="ECO:0000313" key="9">
    <source>
        <dbReference type="Proteomes" id="UP000199452"/>
    </source>
</evidence>
<dbReference type="OrthoDB" id="176168at2"/>
<evidence type="ECO:0000256" key="3">
    <source>
        <dbReference type="SAM" id="SignalP"/>
    </source>
</evidence>
<evidence type="ECO:0000259" key="4">
    <source>
        <dbReference type="Pfam" id="PF01055"/>
    </source>
</evidence>
<sequence length="780" mass="87004">MIKRMPLFLVFAFGISTAFGQPSERTFTGAKEVSGKVEIQVSDGTYTLVPINEKMVQTTFIPNGAKPKNFSYGVSMKPTGVKPTLAETANGITVSTGGIRIEVQKSPFGLSYYYGDSLLVSEGKGFTKTDSTQSMSLSIGASEILYGGGARVLGMNRRGNNLKLYNRAHYGYETRSELMNYSLPMFLSSKCYAVLFDNASIGTLDLDSKATNTVTYETISGTMNYTIIAGDSWFDLTDQYTRLTGRQPLPPRWAFGNFSSRFGYHSQNEVVSTVDKFFQDSIPVDAAIVDIYWFGKGIFGDMGRLDWYRDSFPEPQKMIQSLTDRGVKTILVTEPFVLTTSSRWQEAVNQKVLGTDTTGKPYTYDFYFGNTGLVDIFKPEARDWFWNIYKDLTNQGIGGWWGDLGEPEVHPAGLQHANGSADEVHNAYGHKWAQLVYEGYQKDFPETRPFILMRSGYAGSQRYGIIPWSGDVSRSWGGLIPQPEIALQMGMQGLAYMHSDLGGFAGGDKIDNELYIRWLQYGVFQPIFRPHAQENIAPEPVFQNDTTKAYARASILLRYKLLPYIYTMAYENSQTGKPLMQPLFYVEPTNHMLLTYDKAYMWGDALLVSPIKAAGVTEQTVYLPKGSTWTDFYTGKVYEGGAEVTLPVTLNHIPVLVKGGAIIPMLKKVASTTKANYNSVEVHYYMEANKSTSYRLYGDDGATPEAFEKGAYELLTITAEAKNKNLTVEFIPEVGKGFGGQEKDVDLCLHNLTRQPKQVMVNGKKVKGWKWNAAKATISL</sequence>
<proteinExistence type="inferred from homology"/>
<keyword evidence="2" id="KW-0378">Hydrolase</keyword>
<keyword evidence="9" id="KW-1185">Reference proteome</keyword>
<name>A0A1G6TYJ9_9BACT</name>
<dbReference type="STRING" id="1640674.SAMN05216323_11431"/>
<dbReference type="InterPro" id="IPR033403">
    <property type="entry name" value="DUF5110"/>
</dbReference>
<evidence type="ECO:0000259" key="5">
    <source>
        <dbReference type="Pfam" id="PF13802"/>
    </source>
</evidence>
<keyword evidence="2" id="KW-0326">Glycosidase</keyword>
<dbReference type="InterPro" id="IPR048395">
    <property type="entry name" value="Glyco_hydro_31_C"/>
</dbReference>
<feature type="non-terminal residue" evidence="8">
    <location>
        <position position="780"/>
    </location>
</feature>
<dbReference type="GO" id="GO:0030246">
    <property type="term" value="F:carbohydrate binding"/>
    <property type="evidence" value="ECO:0007669"/>
    <property type="project" value="InterPro"/>
</dbReference>
<keyword evidence="8" id="KW-0808">Transferase</keyword>
<dbReference type="SUPFAM" id="SSF74650">
    <property type="entry name" value="Galactose mutarotase-like"/>
    <property type="match status" value="1"/>
</dbReference>
<dbReference type="PANTHER" id="PTHR43863">
    <property type="entry name" value="HYDROLASE, PUTATIVE (AFU_ORTHOLOGUE AFUA_1G03140)-RELATED"/>
    <property type="match status" value="1"/>
</dbReference>
<dbReference type="Pfam" id="PF13802">
    <property type="entry name" value="Gal_mutarotas_2"/>
    <property type="match status" value="1"/>
</dbReference>
<feature type="domain" description="Glycoside hydrolase family 31 N-terminal" evidence="5">
    <location>
        <begin position="48"/>
        <end position="205"/>
    </location>
</feature>
<dbReference type="SUPFAM" id="SSF51011">
    <property type="entry name" value="Glycosyl hydrolase domain"/>
    <property type="match status" value="1"/>
</dbReference>
<evidence type="ECO:0000256" key="2">
    <source>
        <dbReference type="RuleBase" id="RU361185"/>
    </source>
</evidence>
<dbReference type="AlphaFoldDB" id="A0A1G6TYJ9"/>
<feature type="domain" description="Glycosyl hydrolase family 31 C-terminal" evidence="7">
    <location>
        <begin position="576"/>
        <end position="663"/>
    </location>
</feature>
<feature type="domain" description="Glycoside hydrolase family 31 TIM barrel" evidence="4">
    <location>
        <begin position="248"/>
        <end position="568"/>
    </location>
</feature>
<comment type="similarity">
    <text evidence="1 2">Belongs to the glycosyl hydrolase 31 family.</text>
</comment>
<dbReference type="Gene3D" id="3.20.20.80">
    <property type="entry name" value="Glycosidases"/>
    <property type="match status" value="1"/>
</dbReference>
<dbReference type="Gene3D" id="2.60.40.1180">
    <property type="entry name" value="Golgi alpha-mannosidase II"/>
    <property type="match status" value="2"/>
</dbReference>
<dbReference type="InterPro" id="IPR025887">
    <property type="entry name" value="Glyco_hydro_31_N_dom"/>
</dbReference>
<accession>A0A1G6TYJ9</accession>
<reference evidence="8 9" key="1">
    <citation type="submission" date="2016-09" db="EMBL/GenBank/DDBJ databases">
        <authorList>
            <person name="Capua I."/>
            <person name="De Benedictis P."/>
            <person name="Joannis T."/>
            <person name="Lombin L.H."/>
            <person name="Cattoli G."/>
        </authorList>
    </citation>
    <scope>NUCLEOTIDE SEQUENCE [LARGE SCALE GENOMIC DNA]</scope>
    <source>
        <strain evidence="8 9">A7P-90m</strain>
    </source>
</reference>
<dbReference type="Proteomes" id="UP000199452">
    <property type="component" value="Unassembled WGS sequence"/>
</dbReference>
<dbReference type="EMBL" id="FMYP01000143">
    <property type="protein sequence ID" value="SDD34159.1"/>
    <property type="molecule type" value="Genomic_DNA"/>
</dbReference>
<evidence type="ECO:0000259" key="7">
    <source>
        <dbReference type="Pfam" id="PF21365"/>
    </source>
</evidence>
<dbReference type="InterPro" id="IPR017853">
    <property type="entry name" value="GH"/>
</dbReference>
<feature type="domain" description="DUF5110" evidence="6">
    <location>
        <begin position="681"/>
        <end position="736"/>
    </location>
</feature>
<dbReference type="Pfam" id="PF01055">
    <property type="entry name" value="Glyco_hydro_31_2nd"/>
    <property type="match status" value="1"/>
</dbReference>
<feature type="signal peptide" evidence="3">
    <location>
        <begin position="1"/>
        <end position="20"/>
    </location>
</feature>
<dbReference type="Pfam" id="PF21365">
    <property type="entry name" value="Glyco_hydro_31_3rd"/>
    <property type="match status" value="1"/>
</dbReference>